<accession>A0A5C6DVM9</accession>
<evidence type="ECO:0000256" key="4">
    <source>
        <dbReference type="SAM" id="SignalP"/>
    </source>
</evidence>
<keyword evidence="7" id="KW-1185">Reference proteome</keyword>
<evidence type="ECO:0000256" key="3">
    <source>
        <dbReference type="PROSITE-ProRule" id="PRU00433"/>
    </source>
</evidence>
<dbReference type="PROSITE" id="PS51257">
    <property type="entry name" value="PROKAR_LIPOPROTEIN"/>
    <property type="match status" value="1"/>
</dbReference>
<dbReference type="Proteomes" id="UP000319143">
    <property type="component" value="Unassembled WGS sequence"/>
</dbReference>
<gene>
    <name evidence="6" type="ORF">Poly41_15130</name>
</gene>
<dbReference type="InterPro" id="IPR011429">
    <property type="entry name" value="Cyt_c_Planctomycete-type"/>
</dbReference>
<dbReference type="GO" id="GO:0020037">
    <property type="term" value="F:heme binding"/>
    <property type="evidence" value="ECO:0007669"/>
    <property type="project" value="InterPro"/>
</dbReference>
<dbReference type="GO" id="GO:0009055">
    <property type="term" value="F:electron transfer activity"/>
    <property type="evidence" value="ECO:0007669"/>
    <property type="project" value="InterPro"/>
</dbReference>
<dbReference type="RefSeq" id="WP_146525246.1">
    <property type="nucleotide sequence ID" value="NZ_SJPV01000002.1"/>
</dbReference>
<evidence type="ECO:0000313" key="6">
    <source>
        <dbReference type="EMBL" id="TWU40678.1"/>
    </source>
</evidence>
<dbReference type="EMBL" id="SJPV01000002">
    <property type="protein sequence ID" value="TWU40678.1"/>
    <property type="molecule type" value="Genomic_DNA"/>
</dbReference>
<dbReference type="PANTHER" id="PTHR35889:SF3">
    <property type="entry name" value="F-BOX DOMAIN-CONTAINING PROTEIN"/>
    <property type="match status" value="1"/>
</dbReference>
<evidence type="ECO:0000313" key="7">
    <source>
        <dbReference type="Proteomes" id="UP000319143"/>
    </source>
</evidence>
<feature type="signal peptide" evidence="4">
    <location>
        <begin position="1"/>
        <end position="17"/>
    </location>
</feature>
<proteinExistence type="predicted"/>
<reference evidence="6 7" key="1">
    <citation type="submission" date="2019-02" db="EMBL/GenBank/DDBJ databases">
        <title>Deep-cultivation of Planctomycetes and their phenomic and genomic characterization uncovers novel biology.</title>
        <authorList>
            <person name="Wiegand S."/>
            <person name="Jogler M."/>
            <person name="Boedeker C."/>
            <person name="Pinto D."/>
            <person name="Vollmers J."/>
            <person name="Rivas-Marin E."/>
            <person name="Kohn T."/>
            <person name="Peeters S.H."/>
            <person name="Heuer A."/>
            <person name="Rast P."/>
            <person name="Oberbeckmann S."/>
            <person name="Bunk B."/>
            <person name="Jeske O."/>
            <person name="Meyerdierks A."/>
            <person name="Storesund J.E."/>
            <person name="Kallscheuer N."/>
            <person name="Luecker S."/>
            <person name="Lage O.M."/>
            <person name="Pohl T."/>
            <person name="Merkel B.J."/>
            <person name="Hornburger P."/>
            <person name="Mueller R.-W."/>
            <person name="Bruemmer F."/>
            <person name="Labrenz M."/>
            <person name="Spormann A.M."/>
            <person name="Op Den Camp H."/>
            <person name="Overmann J."/>
            <person name="Amann R."/>
            <person name="Jetten M.S.M."/>
            <person name="Mascher T."/>
            <person name="Medema M.H."/>
            <person name="Devos D.P."/>
            <person name="Kaster A.-K."/>
            <person name="Ovreas L."/>
            <person name="Rohde M."/>
            <person name="Galperin M.Y."/>
            <person name="Jogler C."/>
        </authorList>
    </citation>
    <scope>NUCLEOTIDE SEQUENCE [LARGE SCALE GENOMIC DNA]</scope>
    <source>
        <strain evidence="6 7">Poly41</strain>
    </source>
</reference>
<evidence type="ECO:0000259" key="5">
    <source>
        <dbReference type="PROSITE" id="PS51007"/>
    </source>
</evidence>
<keyword evidence="3" id="KW-0349">Heme</keyword>
<dbReference type="OrthoDB" id="9809746at2"/>
<evidence type="ECO:0000256" key="2">
    <source>
        <dbReference type="ARBA" id="ARBA00023004"/>
    </source>
</evidence>
<feature type="chain" id="PRO_5022752579" evidence="4">
    <location>
        <begin position="18"/>
        <end position="645"/>
    </location>
</feature>
<dbReference type="AlphaFoldDB" id="A0A5C6DVM9"/>
<dbReference type="Pfam" id="PF07635">
    <property type="entry name" value="PSCyt1"/>
    <property type="match status" value="2"/>
</dbReference>
<evidence type="ECO:0000256" key="1">
    <source>
        <dbReference type="ARBA" id="ARBA00022723"/>
    </source>
</evidence>
<organism evidence="6 7">
    <name type="scientific">Novipirellula artificiosorum</name>
    <dbReference type="NCBI Taxonomy" id="2528016"/>
    <lineage>
        <taxon>Bacteria</taxon>
        <taxon>Pseudomonadati</taxon>
        <taxon>Planctomycetota</taxon>
        <taxon>Planctomycetia</taxon>
        <taxon>Pirellulales</taxon>
        <taxon>Pirellulaceae</taxon>
        <taxon>Novipirellula</taxon>
    </lineage>
</organism>
<dbReference type="PANTHER" id="PTHR35889">
    <property type="entry name" value="CYCLOINULO-OLIGOSACCHARIDE FRUCTANOTRANSFERASE-RELATED"/>
    <property type="match status" value="1"/>
</dbReference>
<feature type="domain" description="Cytochrome c" evidence="5">
    <location>
        <begin position="258"/>
        <end position="383"/>
    </location>
</feature>
<protein>
    <submittedName>
        <fullName evidence="6">Planctomycete cytochrome C</fullName>
    </submittedName>
</protein>
<keyword evidence="2 3" id="KW-0408">Iron</keyword>
<comment type="caution">
    <text evidence="6">The sequence shown here is derived from an EMBL/GenBank/DDBJ whole genome shotgun (WGS) entry which is preliminary data.</text>
</comment>
<keyword evidence="4" id="KW-0732">Signal</keyword>
<dbReference type="GO" id="GO:0046872">
    <property type="term" value="F:metal ion binding"/>
    <property type="evidence" value="ECO:0007669"/>
    <property type="project" value="UniProtKB-KW"/>
</dbReference>
<dbReference type="InterPro" id="IPR009056">
    <property type="entry name" value="Cyt_c-like_dom"/>
</dbReference>
<sequence precursor="true">MRLFLFLLFLLSLSCCCDSVKGQESGLTPQQRKMAIAINESLGEAGRHYQAGNLKAAADAMRVALDELDAATQEGSQVMIDSLDPIIKRLRTAHLILELEGASMPPFVWPSPSTDTIQTSVANPLPAKPVAPSPPTATVTTGPISFIGQVAPILIRHCGRCHVTGSRGDFSMSTYATLIKGSPAGVVVFAGDVPNSVLIENIESGSMPPSGQSLPAEELQTLKDWIALGAKFDGDDPNTPLSSLASGSPSPQQPTLEIKRATGEETVRFAAEVAPLLVESCKGCHLDAMQTRGGLSLDTFAQLMRGGDSGPILVPGNAADSLLIQKLRGMSGDRMPAGGRPPLADQAIEMISTWIDEGARLDAADAGQPLEVMSQLAWVANATATQVSEKRKQQSRRDLQLIDAAQEAPPQTETEHFLVTGNASDKTIEWVAKLAEQQWKLTKTIVPGGKGEDYYHGRATIFVMPRRYDYSEFCKMIEQRDVPADWNRHWKFDGLGAYVVVVAADDDDDQTVASRLTAPLVSLAVATRGSDIPRWFAEGVGTNVALANAGKVDRATLQRQQQETIAAVAAMENAKQFLEQQLKPEQTDRIGAAITSTMMDRTRRKNFDSLLRMLDTGTPFEQAFLKAANTTPAEYVTAWLAWVKR</sequence>
<dbReference type="PROSITE" id="PS51007">
    <property type="entry name" value="CYTC"/>
    <property type="match status" value="1"/>
</dbReference>
<keyword evidence="1 3" id="KW-0479">Metal-binding</keyword>
<name>A0A5C6DVM9_9BACT</name>